<gene>
    <name evidence="2" type="ORF">Naga_100389g3</name>
</gene>
<organism evidence="2 3">
    <name type="scientific">Nannochloropsis gaditana</name>
    <dbReference type="NCBI Taxonomy" id="72520"/>
    <lineage>
        <taxon>Eukaryota</taxon>
        <taxon>Sar</taxon>
        <taxon>Stramenopiles</taxon>
        <taxon>Ochrophyta</taxon>
        <taxon>Eustigmatophyceae</taxon>
        <taxon>Eustigmatales</taxon>
        <taxon>Monodopsidaceae</taxon>
        <taxon>Nannochloropsis</taxon>
    </lineage>
</organism>
<sequence length="624" mass="70307">MRLLIRSMHQSSLPPHSLPTCHVCLLPLLLLLLLLMPTFVASTTVAPLQSLFNRLSGRRQPPFDGHAKPQGGTFPLPDLLLALRGGGGGGGVHIARGSGGPAPRPISSSTNFFKRLQQQAGDGLDKLDFPGLQASMQGRMQHWGEHMQKHPKDALKVASVAMAAVVTGTVVKNPMVKRQCFFWFRAFPVYLHYRWTEAVMKARGLDQEEQNLVWDRLHNQHANHMLAMVKQLKGYYVKICQFSSSRLDILPHIWIDRFTTLQDDVPPKSGHEIIRIVESSYGRPIEEIFEFFDADRPLGSASIGQCHLAKLKGSGQLVAVKIQYPEAESCFNSDMTTLRRFAEIAQPAYVKMLDEVRRQFMSEFDYRRESMYQDAIRIGLSKAGFDKAVTVPRPLLDLCTKEVLVMEYIPGVKLTDMVRSRPSGAPQQKAGFWARTLGAYYNKRYARYLVDTVVRVHGHQILKMGVFNGDPHPGNILLMPSGRIGLIDYGQIKSLKQAQRKSMARMIIALADGKKEEVIDLFVKMGFRSKRMDADVINAVATLYFDRDDSEFIGKGVNLQVYFENLQKKDPFLAMPEDFVMCARVAVFMRGLGTFLDYPISIAKAWRPLAVEVLKEKDITRLLA</sequence>
<dbReference type="InterPro" id="IPR011009">
    <property type="entry name" value="Kinase-like_dom_sf"/>
</dbReference>
<dbReference type="Pfam" id="PF03109">
    <property type="entry name" value="ABC1"/>
    <property type="match status" value="1"/>
</dbReference>
<dbReference type="InterPro" id="IPR000719">
    <property type="entry name" value="Prot_kinase_dom"/>
</dbReference>
<dbReference type="GO" id="GO:0005524">
    <property type="term" value="F:ATP binding"/>
    <property type="evidence" value="ECO:0007669"/>
    <property type="project" value="InterPro"/>
</dbReference>
<proteinExistence type="predicted"/>
<dbReference type="InterPro" id="IPR051130">
    <property type="entry name" value="Mito_struct-func_regulator"/>
</dbReference>
<evidence type="ECO:0000259" key="1">
    <source>
        <dbReference type="PROSITE" id="PS50011"/>
    </source>
</evidence>
<dbReference type="PANTHER" id="PTHR43173">
    <property type="entry name" value="ABC1 FAMILY PROTEIN"/>
    <property type="match status" value="1"/>
</dbReference>
<evidence type="ECO:0000313" key="3">
    <source>
        <dbReference type="Proteomes" id="UP000019335"/>
    </source>
</evidence>
<protein>
    <submittedName>
        <fullName evidence="2">Atp binding protein</fullName>
    </submittedName>
</protein>
<dbReference type="EMBL" id="AZIL01000223">
    <property type="protein sequence ID" value="EWM28951.1"/>
    <property type="molecule type" value="Genomic_DNA"/>
</dbReference>
<keyword evidence="3" id="KW-1185">Reference proteome</keyword>
<dbReference type="GO" id="GO:0004672">
    <property type="term" value="F:protein kinase activity"/>
    <property type="evidence" value="ECO:0007669"/>
    <property type="project" value="InterPro"/>
</dbReference>
<dbReference type="PANTHER" id="PTHR43173:SF34">
    <property type="entry name" value="ABC1 ATYPICAL KINASE-LIKE DOMAIN-CONTAINING PROTEIN"/>
    <property type="match status" value="1"/>
</dbReference>
<dbReference type="InterPro" id="IPR004147">
    <property type="entry name" value="ABC1_dom"/>
</dbReference>
<dbReference type="CDD" id="cd05121">
    <property type="entry name" value="ABC1_ADCK3-like"/>
    <property type="match status" value="1"/>
</dbReference>
<dbReference type="Gene3D" id="1.10.510.10">
    <property type="entry name" value="Transferase(Phosphotransferase) domain 1"/>
    <property type="match status" value="1"/>
</dbReference>
<dbReference type="OrthoDB" id="427480at2759"/>
<comment type="caution">
    <text evidence="2">The sequence shown here is derived from an EMBL/GenBank/DDBJ whole genome shotgun (WGS) entry which is preliminary data.</text>
</comment>
<feature type="domain" description="Protein kinase" evidence="1">
    <location>
        <begin position="292"/>
        <end position="624"/>
    </location>
</feature>
<dbReference type="PROSITE" id="PS50011">
    <property type="entry name" value="PROTEIN_KINASE_DOM"/>
    <property type="match status" value="1"/>
</dbReference>
<dbReference type="Proteomes" id="UP000019335">
    <property type="component" value="Chromosome 3"/>
</dbReference>
<accession>W7U838</accession>
<name>W7U838_9STRA</name>
<dbReference type="AlphaFoldDB" id="W7U838"/>
<reference evidence="2 3" key="1">
    <citation type="journal article" date="2014" name="Mol. Plant">
        <title>Chromosome Scale Genome Assembly and Transcriptome Profiling of Nannochloropsis gaditana in Nitrogen Depletion.</title>
        <authorList>
            <person name="Corteggiani Carpinelli E."/>
            <person name="Telatin A."/>
            <person name="Vitulo N."/>
            <person name="Forcato C."/>
            <person name="D'Angelo M."/>
            <person name="Schiavon R."/>
            <person name="Vezzi A."/>
            <person name="Giacometti G.M."/>
            <person name="Morosinotto T."/>
            <person name="Valle G."/>
        </authorList>
    </citation>
    <scope>NUCLEOTIDE SEQUENCE [LARGE SCALE GENOMIC DNA]</scope>
    <source>
        <strain evidence="2 3">B-31</strain>
    </source>
</reference>
<evidence type="ECO:0000313" key="2">
    <source>
        <dbReference type="EMBL" id="EWM28951.1"/>
    </source>
</evidence>
<dbReference type="SUPFAM" id="SSF56112">
    <property type="entry name" value="Protein kinase-like (PK-like)"/>
    <property type="match status" value="1"/>
</dbReference>